<proteinExistence type="predicted"/>
<name>J9DBK8_9ZZZZ</name>
<reference evidence="1" key="1">
    <citation type="journal article" date="2012" name="PLoS ONE">
        <title>Gene sets for utilization of primary and secondary nutrition supplies in the distal gut of endangered iberian lynx.</title>
        <authorList>
            <person name="Alcaide M."/>
            <person name="Messina E."/>
            <person name="Richter M."/>
            <person name="Bargiela R."/>
            <person name="Peplies J."/>
            <person name="Huws S.A."/>
            <person name="Newbold C.J."/>
            <person name="Golyshin P.N."/>
            <person name="Simon M.A."/>
            <person name="Lopez G."/>
            <person name="Yakimov M.M."/>
            <person name="Ferrer M."/>
        </authorList>
    </citation>
    <scope>NUCLEOTIDE SEQUENCE</scope>
</reference>
<organism evidence="1">
    <name type="scientific">gut metagenome</name>
    <dbReference type="NCBI Taxonomy" id="749906"/>
    <lineage>
        <taxon>unclassified sequences</taxon>
        <taxon>metagenomes</taxon>
        <taxon>organismal metagenomes</taxon>
    </lineage>
</organism>
<evidence type="ECO:0000313" key="1">
    <source>
        <dbReference type="EMBL" id="EJX10301.1"/>
    </source>
</evidence>
<dbReference type="AlphaFoldDB" id="J9DBK8"/>
<sequence length="38" mass="4334">MSMTEYELDQFCEQNPDCGGNCTGCPLFAKWLKSELED</sequence>
<accession>J9DBK8</accession>
<gene>
    <name evidence="1" type="ORF">EVA_01524</name>
</gene>
<comment type="caution">
    <text evidence="1">The sequence shown here is derived from an EMBL/GenBank/DDBJ whole genome shotgun (WGS) entry which is preliminary data.</text>
</comment>
<protein>
    <submittedName>
        <fullName evidence="1">Uncharacterized protein</fullName>
    </submittedName>
</protein>
<dbReference type="EMBL" id="AMCI01000212">
    <property type="protein sequence ID" value="EJX10301.1"/>
    <property type="molecule type" value="Genomic_DNA"/>
</dbReference>